<dbReference type="InterPro" id="IPR029058">
    <property type="entry name" value="AB_hydrolase_fold"/>
</dbReference>
<dbReference type="Pfam" id="PF00561">
    <property type="entry name" value="Abhydrolase_1"/>
    <property type="match status" value="1"/>
</dbReference>
<dbReference type="Proteomes" id="UP000326838">
    <property type="component" value="Unassembled WGS sequence"/>
</dbReference>
<dbReference type="GO" id="GO:0016020">
    <property type="term" value="C:membrane"/>
    <property type="evidence" value="ECO:0007669"/>
    <property type="project" value="TreeGrafter"/>
</dbReference>
<dbReference type="InterPro" id="IPR000073">
    <property type="entry name" value="AB_hydrolase_1"/>
</dbReference>
<dbReference type="Gene3D" id="3.40.50.1820">
    <property type="entry name" value="alpha/beta hydrolase"/>
    <property type="match status" value="1"/>
</dbReference>
<dbReference type="RefSeq" id="WP_150893127.1">
    <property type="nucleotide sequence ID" value="NZ_VYUY01000009.1"/>
</dbReference>
<dbReference type="SUPFAM" id="SSF53474">
    <property type="entry name" value="alpha/beta-Hydrolases"/>
    <property type="match status" value="1"/>
</dbReference>
<protein>
    <submittedName>
        <fullName evidence="2">Alpha/beta hydrolase</fullName>
    </submittedName>
</protein>
<comment type="caution">
    <text evidence="2">The sequence shown here is derived from an EMBL/GenBank/DDBJ whole genome shotgun (WGS) entry which is preliminary data.</text>
</comment>
<dbReference type="PANTHER" id="PTHR43798">
    <property type="entry name" value="MONOACYLGLYCEROL LIPASE"/>
    <property type="match status" value="1"/>
</dbReference>
<reference evidence="3" key="1">
    <citation type="submission" date="2019-09" db="EMBL/GenBank/DDBJ databases">
        <title>Mumia zhuanghuii sp. nov. isolated from the intestinal contents of plateau pika (Ochotona curzoniae) in the Qinghai-Tibet plateau of China.</title>
        <authorList>
            <person name="Tian Z."/>
        </authorList>
    </citation>
    <scope>NUCLEOTIDE SEQUENCE [LARGE SCALE GENOMIC DNA]</scope>
    <source>
        <strain evidence="3">L-033</strain>
    </source>
</reference>
<dbReference type="GO" id="GO:0016787">
    <property type="term" value="F:hydrolase activity"/>
    <property type="evidence" value="ECO:0007669"/>
    <property type="project" value="UniProtKB-KW"/>
</dbReference>
<organism evidence="2 3">
    <name type="scientific">Microbacterium caowuchunii</name>
    <dbReference type="NCBI Taxonomy" id="2614638"/>
    <lineage>
        <taxon>Bacteria</taxon>
        <taxon>Bacillati</taxon>
        <taxon>Actinomycetota</taxon>
        <taxon>Actinomycetes</taxon>
        <taxon>Micrococcales</taxon>
        <taxon>Microbacteriaceae</taxon>
        <taxon>Microbacterium</taxon>
    </lineage>
</organism>
<evidence type="ECO:0000259" key="1">
    <source>
        <dbReference type="Pfam" id="PF00561"/>
    </source>
</evidence>
<dbReference type="EMBL" id="VYUY01000009">
    <property type="protein sequence ID" value="KAA9133820.1"/>
    <property type="molecule type" value="Genomic_DNA"/>
</dbReference>
<proteinExistence type="predicted"/>
<dbReference type="PRINTS" id="PR00111">
    <property type="entry name" value="ABHYDROLASE"/>
</dbReference>
<evidence type="ECO:0000313" key="2">
    <source>
        <dbReference type="EMBL" id="KAA9133820.1"/>
    </source>
</evidence>
<dbReference type="AlphaFoldDB" id="A0A5N0TFL8"/>
<dbReference type="InterPro" id="IPR050266">
    <property type="entry name" value="AB_hydrolase_sf"/>
</dbReference>
<accession>A0A5N0TFL8</accession>
<keyword evidence="2" id="KW-0378">Hydrolase</keyword>
<name>A0A5N0TFL8_9MICO</name>
<gene>
    <name evidence="2" type="ORF">F6B40_08705</name>
</gene>
<keyword evidence="3" id="KW-1185">Reference proteome</keyword>
<evidence type="ECO:0000313" key="3">
    <source>
        <dbReference type="Proteomes" id="UP000326838"/>
    </source>
</evidence>
<feature type="domain" description="AB hydrolase-1" evidence="1">
    <location>
        <begin position="41"/>
        <end position="276"/>
    </location>
</feature>
<dbReference type="PANTHER" id="PTHR43798:SF27">
    <property type="entry name" value="HYDROLASE ALPHA_BETA HYDROLASE FOLD FAMILY"/>
    <property type="match status" value="1"/>
</dbReference>
<sequence length="375" mass="39808">MTVPTTDLLDGLTARLVETPRLSVNILERAGDDPATPQEQTVVLVHGEVASAAFWEEFMQDLPSDLRVIAVDLRGFGGTESLPVDATRGVRDFSEDLRATLEALGIPAAHLVGWSLGGAVVMQYALDHPVLSLTLQAPISPYGFGGTRRDGSRLTDDDAGCGAGAANADFVHRLTDGDTSADAQASPRNVFRASYVSSAYTSEHEDRWVAAMLSTSTATGNYPGDSVPSENWPGYAPGTTGVLNALAPKYFDVSAIVDLDPRPPVLWVHGSVDAIVSDTSFVDPNHLGALEILPGWPGEEIAPAQPMVSQTRDVLDAYAARGGNVRELLLDGVGHTPHLESPAEVRRALLEVIGYIGRTQDPAPPTETIILRSAD</sequence>